<dbReference type="SUPFAM" id="SSF53822">
    <property type="entry name" value="Periplasmic binding protein-like I"/>
    <property type="match status" value="1"/>
</dbReference>
<dbReference type="Pfam" id="PF13407">
    <property type="entry name" value="Peripla_BP_4"/>
    <property type="match status" value="1"/>
</dbReference>
<comment type="caution">
    <text evidence="6">The sequence shown here is derived from an EMBL/GenBank/DDBJ whole genome shotgun (WGS) entry which is preliminary data.</text>
</comment>
<dbReference type="PANTHER" id="PTHR30036:SF7">
    <property type="entry name" value="ABC TRANSPORTER PERIPLASMIC-BINDING PROTEIN YPHF"/>
    <property type="match status" value="1"/>
</dbReference>
<proteinExistence type="inferred from homology"/>
<accession>A0A844FBC7</accession>
<organism evidence="6 7">
    <name type="scientific">Clostridium scindens (strain JCM 10418 / VPI 12708)</name>
    <dbReference type="NCBI Taxonomy" id="29347"/>
    <lineage>
        <taxon>Bacteria</taxon>
        <taxon>Bacillati</taxon>
        <taxon>Bacillota</taxon>
        <taxon>Clostridia</taxon>
        <taxon>Lachnospirales</taxon>
        <taxon>Lachnospiraceae</taxon>
    </lineage>
</organism>
<dbReference type="InterPro" id="IPR025997">
    <property type="entry name" value="SBP_2_dom"/>
</dbReference>
<keyword evidence="4" id="KW-0732">Signal</keyword>
<dbReference type="PROSITE" id="PS51257">
    <property type="entry name" value="PROKAR_LIPOPROTEIN"/>
    <property type="match status" value="1"/>
</dbReference>
<feature type="compositionally biased region" description="Basic and acidic residues" evidence="3">
    <location>
        <begin position="51"/>
        <end position="65"/>
    </location>
</feature>
<sequence length="391" mass="41720">MKPSKIQGGKKMRKVKKWCALLMASVMLAGTLTGCAVDEKTQESGSEQAGDEGKSDEGGKITKSEKEGSFKVGIAAREITNDYNRNIVSASQKMIEDAGGSVVIADAQADVQKHNENIENLINSGIDGLIVHLGDPEQMAPLMEEAEKKGIPVITNGVGSPVAHTIGDVNGDDPLMATLASDALLASIGYAGDVYVVWVPGAPLLETRKRIFEAVAADYPDVKIHEVPAEHNPAKVQTQIEEILTANPDEGSIAGIFGTYDQLVSGASEAIRRAGRGQEIKMVAIDGDVLGFQMLFQEDSPFISTVVMDTESIGKQSAELLLGVMDGSVDPKTISPKIPASCYVATRKNGVEAAEMKWGKNFWEDAGLVKEDVEKQFPKKEDVIVALPSIP</sequence>
<dbReference type="InterPro" id="IPR028082">
    <property type="entry name" value="Peripla_BP_I"/>
</dbReference>
<dbReference type="GO" id="GO:0030246">
    <property type="term" value="F:carbohydrate binding"/>
    <property type="evidence" value="ECO:0007669"/>
    <property type="project" value="TreeGrafter"/>
</dbReference>
<dbReference type="Gene3D" id="3.40.50.2300">
    <property type="match status" value="2"/>
</dbReference>
<feature type="region of interest" description="Disordered" evidence="3">
    <location>
        <begin position="39"/>
        <end position="65"/>
    </location>
</feature>
<evidence type="ECO:0000313" key="7">
    <source>
        <dbReference type="Proteomes" id="UP000462363"/>
    </source>
</evidence>
<protein>
    <submittedName>
        <fullName evidence="6">Substrate-binding domain-containing protein</fullName>
    </submittedName>
</protein>
<evidence type="ECO:0000256" key="3">
    <source>
        <dbReference type="SAM" id="MobiDB-lite"/>
    </source>
</evidence>
<evidence type="ECO:0000256" key="2">
    <source>
        <dbReference type="ARBA" id="ARBA00007639"/>
    </source>
</evidence>
<dbReference type="InterPro" id="IPR050555">
    <property type="entry name" value="Bact_Solute-Bind_Prot2"/>
</dbReference>
<dbReference type="PANTHER" id="PTHR30036">
    <property type="entry name" value="D-XYLOSE-BINDING PERIPLASMIC PROTEIN"/>
    <property type="match status" value="1"/>
</dbReference>
<comment type="subcellular location">
    <subcellularLocation>
        <location evidence="1">Cell envelope</location>
    </subcellularLocation>
</comment>
<gene>
    <name evidence="6" type="ORF">FYJ37_05610</name>
</gene>
<reference evidence="6 7" key="1">
    <citation type="submission" date="2019-08" db="EMBL/GenBank/DDBJ databases">
        <title>In-depth cultivation of the pig gut microbiome towards novel bacterial diversity and tailored functional studies.</title>
        <authorList>
            <person name="Wylensek D."/>
            <person name="Hitch T.C.A."/>
            <person name="Clavel T."/>
        </authorList>
    </citation>
    <scope>NUCLEOTIDE SEQUENCE [LARGE SCALE GENOMIC DNA]</scope>
    <source>
        <strain evidence="6 7">BL-389-WT-3D</strain>
    </source>
</reference>
<evidence type="ECO:0000313" key="6">
    <source>
        <dbReference type="EMBL" id="MSS39834.1"/>
    </source>
</evidence>
<evidence type="ECO:0000256" key="1">
    <source>
        <dbReference type="ARBA" id="ARBA00004196"/>
    </source>
</evidence>
<comment type="similarity">
    <text evidence="2">Belongs to the bacterial solute-binding protein 2 family.</text>
</comment>
<feature type="domain" description="Periplasmic binding protein" evidence="5">
    <location>
        <begin position="73"/>
        <end position="327"/>
    </location>
</feature>
<evidence type="ECO:0000256" key="4">
    <source>
        <dbReference type="SAM" id="SignalP"/>
    </source>
</evidence>
<evidence type="ECO:0000259" key="5">
    <source>
        <dbReference type="Pfam" id="PF13407"/>
    </source>
</evidence>
<dbReference type="GO" id="GO:0030288">
    <property type="term" value="C:outer membrane-bounded periplasmic space"/>
    <property type="evidence" value="ECO:0007669"/>
    <property type="project" value="TreeGrafter"/>
</dbReference>
<name>A0A844FBC7_CLOSV</name>
<feature type="signal peptide" evidence="4">
    <location>
        <begin position="1"/>
        <end position="36"/>
    </location>
</feature>
<dbReference type="AlphaFoldDB" id="A0A844FBC7"/>
<dbReference type="EMBL" id="VUMB01000009">
    <property type="protein sequence ID" value="MSS39834.1"/>
    <property type="molecule type" value="Genomic_DNA"/>
</dbReference>
<feature type="chain" id="PRO_5032697770" evidence="4">
    <location>
        <begin position="37"/>
        <end position="391"/>
    </location>
</feature>
<dbReference type="Proteomes" id="UP000462363">
    <property type="component" value="Unassembled WGS sequence"/>
</dbReference>